<protein>
    <submittedName>
        <fullName evidence="2">Acetyltransferase</fullName>
    </submittedName>
</protein>
<proteinExistence type="predicted"/>
<evidence type="ECO:0000313" key="3">
    <source>
        <dbReference type="Proteomes" id="UP000249886"/>
    </source>
</evidence>
<reference evidence="2 3" key="1">
    <citation type="submission" date="2018-06" db="EMBL/GenBank/DDBJ databases">
        <authorList>
            <consortium name="Pathogen Informatics"/>
            <person name="Doyle S."/>
        </authorList>
    </citation>
    <scope>NUCLEOTIDE SEQUENCE [LARGE SCALE GENOMIC DNA]</scope>
    <source>
        <strain evidence="2 3">NCTC10254</strain>
    </source>
</reference>
<dbReference type="Gene3D" id="3.40.630.30">
    <property type="match status" value="1"/>
</dbReference>
<dbReference type="AlphaFoldDB" id="A0A8B4H800"/>
<dbReference type="EMBL" id="UARK01000011">
    <property type="protein sequence ID" value="SPW28552.1"/>
    <property type="molecule type" value="Genomic_DNA"/>
</dbReference>
<dbReference type="InterPro" id="IPR000182">
    <property type="entry name" value="GNAT_dom"/>
</dbReference>
<dbReference type="PANTHER" id="PTHR43072">
    <property type="entry name" value="N-ACETYLTRANSFERASE"/>
    <property type="match status" value="1"/>
</dbReference>
<dbReference type="InterPro" id="IPR016181">
    <property type="entry name" value="Acyl_CoA_acyltransferase"/>
</dbReference>
<dbReference type="SUPFAM" id="SSF55729">
    <property type="entry name" value="Acyl-CoA N-acyltransferases (Nat)"/>
    <property type="match status" value="1"/>
</dbReference>
<comment type="caution">
    <text evidence="2">The sequence shown here is derived from an EMBL/GenBank/DDBJ whole genome shotgun (WGS) entry which is preliminary data.</text>
</comment>
<gene>
    <name evidence="2" type="ORF">NCTC10254_01498</name>
</gene>
<feature type="domain" description="N-acetyltransferase" evidence="1">
    <location>
        <begin position="207"/>
        <end position="343"/>
    </location>
</feature>
<dbReference type="GO" id="GO:0016747">
    <property type="term" value="F:acyltransferase activity, transferring groups other than amino-acyl groups"/>
    <property type="evidence" value="ECO:0007669"/>
    <property type="project" value="InterPro"/>
</dbReference>
<evidence type="ECO:0000259" key="1">
    <source>
        <dbReference type="PROSITE" id="PS51186"/>
    </source>
</evidence>
<evidence type="ECO:0000313" key="2">
    <source>
        <dbReference type="EMBL" id="SPW28552.1"/>
    </source>
</evidence>
<dbReference type="Pfam" id="PF24553">
    <property type="entry name" value="Rv0428c_C"/>
    <property type="match status" value="1"/>
</dbReference>
<name>A0A8B4H800_9CORY</name>
<dbReference type="PROSITE" id="PS51186">
    <property type="entry name" value="GNAT"/>
    <property type="match status" value="1"/>
</dbReference>
<organism evidence="2 3">
    <name type="scientific">Corynebacterium matruchotii</name>
    <dbReference type="NCBI Taxonomy" id="43768"/>
    <lineage>
        <taxon>Bacteria</taxon>
        <taxon>Bacillati</taxon>
        <taxon>Actinomycetota</taxon>
        <taxon>Actinomycetes</taxon>
        <taxon>Mycobacteriales</taxon>
        <taxon>Corynebacteriaceae</taxon>
        <taxon>Corynebacterium</taxon>
    </lineage>
</organism>
<dbReference type="CDD" id="cd04301">
    <property type="entry name" value="NAT_SF"/>
    <property type="match status" value="1"/>
</dbReference>
<keyword evidence="2" id="KW-0808">Transferase</keyword>
<accession>A0A8B4H800</accession>
<dbReference type="Proteomes" id="UP000249886">
    <property type="component" value="Unassembled WGS sequence"/>
</dbReference>
<dbReference type="PANTHER" id="PTHR43072:SF60">
    <property type="entry name" value="L-2,4-DIAMINOBUTYRIC ACID ACETYLTRANSFERASE"/>
    <property type="match status" value="1"/>
</dbReference>
<sequence length="343" mass="38304">MPASPGCQVLTPTRLDTTMSRIFRSDEVQPGDRVVLRRIAPEMEDKFSDIIGHIVSVTPTETVIRPQDIGGMPSFKNGIVVPAADIKIVKKLSPRTIRNSDIRKLEVAYSKAFPGIEHRQVGQWLLRAGDGITERSNSAAPLGPSALFDPVPVAEIHEFYSRHGLPPLVLIPERIGRVVEKLVERLGPEIIVMARKLGDEVSVEKHAEFRIDTQPDDDWLRLYHFRGKPLPRRALELLRTQIDGEMGFGRLLIDGRTVAITRGTITDGYLGYSAVEVAPEYRRQGLGTQLGNHMLNWGLAHEAHTAYLQVIASNTAGINLYTKLGFLEHHRHRYGLLKNPETS</sequence>
<dbReference type="InterPro" id="IPR056935">
    <property type="entry name" value="Rv0428c-like_C"/>
</dbReference>